<keyword evidence="3" id="KW-0472">Membrane</keyword>
<name>A0A4D6L206_VIGUN</name>
<gene>
    <name evidence="5" type="ORF">DEO72_LG2g2845</name>
</gene>
<dbReference type="InterPro" id="IPR006068">
    <property type="entry name" value="ATPase_P-typ_cation-transptr_C"/>
</dbReference>
<sequence>MWFRPLFASFASACHILVPLNNISTSLLPLPTLASPYLNTIFLCLSTTSQHLLCASLSTTFLSTSLDFHCAFRCVFVFVYINTQVQFLFGKLGTGTLSCLLYFNEVNSREMEEIDVFKGIWENHVFIVVLGCTVFFQIVIVEYLGTFANTTPLSLVQWIFCLGVGYGSMPLAVRLKQIPV</sequence>
<evidence type="ECO:0000313" key="5">
    <source>
        <dbReference type="EMBL" id="QCD82506.1"/>
    </source>
</evidence>
<dbReference type="SUPFAM" id="SSF81665">
    <property type="entry name" value="Calcium ATPase, transmembrane domain M"/>
    <property type="match status" value="1"/>
</dbReference>
<keyword evidence="6" id="KW-1185">Reference proteome</keyword>
<evidence type="ECO:0000256" key="1">
    <source>
        <dbReference type="ARBA" id="ARBA00022723"/>
    </source>
</evidence>
<dbReference type="InterPro" id="IPR023298">
    <property type="entry name" value="ATPase_P-typ_TM_dom_sf"/>
</dbReference>
<dbReference type="EMBL" id="CP039346">
    <property type="protein sequence ID" value="QCD82506.1"/>
    <property type="molecule type" value="Genomic_DNA"/>
</dbReference>
<keyword evidence="2" id="KW-0460">Magnesium</keyword>
<keyword evidence="1" id="KW-0479">Metal-binding</keyword>
<dbReference type="PANTHER" id="PTHR24093:SF453">
    <property type="entry name" value="CALCIUM-TRANSPORTING ATPASE"/>
    <property type="match status" value="1"/>
</dbReference>
<dbReference type="PANTHER" id="PTHR24093">
    <property type="entry name" value="CATION TRANSPORTING ATPASE"/>
    <property type="match status" value="1"/>
</dbReference>
<dbReference type="GO" id="GO:0046872">
    <property type="term" value="F:metal ion binding"/>
    <property type="evidence" value="ECO:0007669"/>
    <property type="project" value="UniProtKB-KW"/>
</dbReference>
<evidence type="ECO:0000313" key="6">
    <source>
        <dbReference type="Proteomes" id="UP000501690"/>
    </source>
</evidence>
<organism evidence="5 6">
    <name type="scientific">Vigna unguiculata</name>
    <name type="common">Cowpea</name>
    <dbReference type="NCBI Taxonomy" id="3917"/>
    <lineage>
        <taxon>Eukaryota</taxon>
        <taxon>Viridiplantae</taxon>
        <taxon>Streptophyta</taxon>
        <taxon>Embryophyta</taxon>
        <taxon>Tracheophyta</taxon>
        <taxon>Spermatophyta</taxon>
        <taxon>Magnoliopsida</taxon>
        <taxon>eudicotyledons</taxon>
        <taxon>Gunneridae</taxon>
        <taxon>Pentapetalae</taxon>
        <taxon>rosids</taxon>
        <taxon>fabids</taxon>
        <taxon>Fabales</taxon>
        <taxon>Fabaceae</taxon>
        <taxon>Papilionoideae</taxon>
        <taxon>50 kb inversion clade</taxon>
        <taxon>NPAAA clade</taxon>
        <taxon>indigoferoid/millettioid clade</taxon>
        <taxon>Phaseoleae</taxon>
        <taxon>Vigna</taxon>
    </lineage>
</organism>
<dbReference type="Pfam" id="PF00689">
    <property type="entry name" value="Cation_ATPase_C"/>
    <property type="match status" value="1"/>
</dbReference>
<proteinExistence type="predicted"/>
<dbReference type="GO" id="GO:0005388">
    <property type="term" value="F:P-type calcium transporter activity"/>
    <property type="evidence" value="ECO:0007669"/>
    <property type="project" value="TreeGrafter"/>
</dbReference>
<feature type="domain" description="Cation-transporting P-type ATPase C-terminal" evidence="4">
    <location>
        <begin position="96"/>
        <end position="172"/>
    </location>
</feature>
<feature type="transmembrane region" description="Helical" evidence="3">
    <location>
        <begin position="124"/>
        <end position="143"/>
    </location>
</feature>
<protein>
    <submittedName>
        <fullName evidence="5">Ca2+-transporting ATPase</fullName>
    </submittedName>
</protein>
<dbReference type="AlphaFoldDB" id="A0A4D6L206"/>
<keyword evidence="3" id="KW-1133">Transmembrane helix</keyword>
<reference evidence="5 6" key="1">
    <citation type="submission" date="2019-04" db="EMBL/GenBank/DDBJ databases">
        <title>An improved genome assembly and genetic linkage map for asparagus bean, Vigna unguiculata ssp. sesquipedialis.</title>
        <authorList>
            <person name="Xia Q."/>
            <person name="Zhang R."/>
            <person name="Dong Y."/>
        </authorList>
    </citation>
    <scope>NUCLEOTIDE SEQUENCE [LARGE SCALE GENOMIC DNA]</scope>
    <source>
        <tissue evidence="5">Leaf</tissue>
    </source>
</reference>
<dbReference type="GO" id="GO:0005886">
    <property type="term" value="C:plasma membrane"/>
    <property type="evidence" value="ECO:0007669"/>
    <property type="project" value="TreeGrafter"/>
</dbReference>
<accession>A0A4D6L206</accession>
<dbReference type="Proteomes" id="UP000501690">
    <property type="component" value="Linkage Group LG2"/>
</dbReference>
<feature type="transmembrane region" description="Helical" evidence="3">
    <location>
        <begin position="155"/>
        <end position="173"/>
    </location>
</feature>
<dbReference type="Gene3D" id="1.20.1110.10">
    <property type="entry name" value="Calcium-transporting ATPase, transmembrane domain"/>
    <property type="match status" value="1"/>
</dbReference>
<evidence type="ECO:0000259" key="4">
    <source>
        <dbReference type="Pfam" id="PF00689"/>
    </source>
</evidence>
<evidence type="ECO:0000256" key="2">
    <source>
        <dbReference type="ARBA" id="ARBA00022842"/>
    </source>
</evidence>
<keyword evidence="3" id="KW-0812">Transmembrane</keyword>
<evidence type="ECO:0000256" key="3">
    <source>
        <dbReference type="SAM" id="Phobius"/>
    </source>
</evidence>